<comment type="caution">
    <text evidence="2">The sequence shown here is derived from an EMBL/GenBank/DDBJ whole genome shotgun (WGS) entry which is preliminary data.</text>
</comment>
<dbReference type="OrthoDB" id="2927355at2"/>
<dbReference type="Proteomes" id="UP000295558">
    <property type="component" value="Unassembled WGS sequence"/>
</dbReference>
<name>A0A4R6ZHU3_9LIST</name>
<dbReference type="EMBL" id="SNZK01000011">
    <property type="protein sequence ID" value="TDR51793.1"/>
    <property type="molecule type" value="Genomic_DNA"/>
</dbReference>
<protein>
    <recommendedName>
        <fullName evidence="4">Lacticin RM</fullName>
    </recommendedName>
</protein>
<organism evidence="2 3">
    <name type="scientific">Listeria rocourtiae</name>
    <dbReference type="NCBI Taxonomy" id="647910"/>
    <lineage>
        <taxon>Bacteria</taxon>
        <taxon>Bacillati</taxon>
        <taxon>Bacillota</taxon>
        <taxon>Bacilli</taxon>
        <taxon>Bacillales</taxon>
        <taxon>Listeriaceae</taxon>
        <taxon>Listeria</taxon>
    </lineage>
</organism>
<proteinExistence type="predicted"/>
<sequence>MANVLNKQKMKVIMLVALCSIMMAETPTLGVQARESVGTMNSKFEMDAARAIAEIDDIGIEEIAEASELKSPLIRKAATYRNKIYSYKRGGFAAWCKDYISYRYNGNNVAENSKWQESGYIFPNMIRKKGISNYANGKGYKDYRGIKTYKVGTPSPWGDVSLAQFDRSDYYRVKSNGVGYRK</sequence>
<evidence type="ECO:0008006" key="4">
    <source>
        <dbReference type="Google" id="ProtNLM"/>
    </source>
</evidence>
<dbReference type="AlphaFoldDB" id="A0A4R6ZHU3"/>
<evidence type="ECO:0000313" key="2">
    <source>
        <dbReference type="EMBL" id="TDR51793.1"/>
    </source>
</evidence>
<reference evidence="2 3" key="1">
    <citation type="submission" date="2019-03" db="EMBL/GenBank/DDBJ databases">
        <title>Genomic Encyclopedia of Type Strains, Phase III (KMG-III): the genomes of soil and plant-associated and newly described type strains.</title>
        <authorList>
            <person name="Whitman W."/>
        </authorList>
    </citation>
    <scope>NUCLEOTIDE SEQUENCE [LARGE SCALE GENOMIC DNA]</scope>
    <source>
        <strain evidence="2 3">CECT 7972</strain>
    </source>
</reference>
<keyword evidence="3" id="KW-1185">Reference proteome</keyword>
<dbReference type="RefSeq" id="WP_036073922.1">
    <property type="nucleotide sequence ID" value="NZ_SNZK01000011.1"/>
</dbReference>
<feature type="chain" id="PRO_5038479752" description="Lacticin RM" evidence="1">
    <location>
        <begin position="25"/>
        <end position="182"/>
    </location>
</feature>
<dbReference type="STRING" id="1265846.PROCOU_16789"/>
<accession>A0A4R6ZHU3</accession>
<gene>
    <name evidence="2" type="ORF">DFP96_111101</name>
</gene>
<evidence type="ECO:0000256" key="1">
    <source>
        <dbReference type="SAM" id="SignalP"/>
    </source>
</evidence>
<keyword evidence="1" id="KW-0732">Signal</keyword>
<feature type="signal peptide" evidence="1">
    <location>
        <begin position="1"/>
        <end position="24"/>
    </location>
</feature>
<evidence type="ECO:0000313" key="3">
    <source>
        <dbReference type="Proteomes" id="UP000295558"/>
    </source>
</evidence>